<evidence type="ECO:0000313" key="1">
    <source>
        <dbReference type="EMBL" id="OQM73475.1"/>
    </source>
</evidence>
<protein>
    <recommendedName>
        <fullName evidence="3">DUF1344 domain-containing protein</fullName>
    </recommendedName>
</protein>
<evidence type="ECO:0008006" key="3">
    <source>
        <dbReference type="Google" id="ProtNLM"/>
    </source>
</evidence>
<dbReference type="OrthoDB" id="7872012at2"/>
<dbReference type="Proteomes" id="UP000191905">
    <property type="component" value="Unassembled WGS sequence"/>
</dbReference>
<keyword evidence="2" id="KW-1185">Reference proteome</keyword>
<sequence>MVMSIPVSADTAEGTIRQIDLEALTMTLSDGRTYKLPGEINLDGLSVGMAVIVAYEEAGGENRITDMVFLDD</sequence>
<evidence type="ECO:0000313" key="2">
    <source>
        <dbReference type="Proteomes" id="UP000191905"/>
    </source>
</evidence>
<proteinExistence type="predicted"/>
<reference evidence="1 2" key="1">
    <citation type="journal article" date="2016" name="Int. J. Syst. Evol. Microbiol.">
        <title>Pseudaminobacter manganicus sp. nov., isolated from sludge of a manganese mine.</title>
        <authorList>
            <person name="Li J."/>
            <person name="Huang J."/>
            <person name="Liao S."/>
            <person name="Wang G."/>
        </authorList>
    </citation>
    <scope>NUCLEOTIDE SEQUENCE [LARGE SCALE GENOMIC DNA]</scope>
    <source>
        <strain evidence="1 2">JH-7</strain>
    </source>
</reference>
<name>A0A1V8RJU2_9HYPH</name>
<dbReference type="EMBL" id="MDET01000059">
    <property type="protein sequence ID" value="OQM73475.1"/>
    <property type="molecule type" value="Genomic_DNA"/>
</dbReference>
<organism evidence="1 2">
    <name type="scientific">Manganibacter manganicus</name>
    <dbReference type="NCBI Taxonomy" id="1873176"/>
    <lineage>
        <taxon>Bacteria</taxon>
        <taxon>Pseudomonadati</taxon>
        <taxon>Pseudomonadota</taxon>
        <taxon>Alphaproteobacteria</taxon>
        <taxon>Hyphomicrobiales</taxon>
        <taxon>Phyllobacteriaceae</taxon>
        <taxon>Manganibacter</taxon>
    </lineage>
</organism>
<dbReference type="Pfam" id="PF07076">
    <property type="entry name" value="DUF1344"/>
    <property type="match status" value="1"/>
</dbReference>
<dbReference type="STRING" id="1873176.BFN67_09195"/>
<comment type="caution">
    <text evidence="1">The sequence shown here is derived from an EMBL/GenBank/DDBJ whole genome shotgun (WGS) entry which is preliminary data.</text>
</comment>
<gene>
    <name evidence="1" type="ORF">BFN67_09195</name>
</gene>
<dbReference type="AlphaFoldDB" id="A0A1V8RJU2"/>
<accession>A0A1V8RJU2</accession>
<dbReference type="InterPro" id="IPR009780">
    <property type="entry name" value="DUF1344"/>
</dbReference>